<dbReference type="Proteomes" id="UP000035579">
    <property type="component" value="Chromosome"/>
</dbReference>
<gene>
    <name evidence="1" type="ORF">AA314_04616</name>
</gene>
<evidence type="ECO:0000313" key="2">
    <source>
        <dbReference type="Proteomes" id="UP000035579"/>
    </source>
</evidence>
<protein>
    <submittedName>
        <fullName evidence="1">Uncharacterized protein</fullName>
    </submittedName>
</protein>
<evidence type="ECO:0000313" key="1">
    <source>
        <dbReference type="EMBL" id="AKJ02990.1"/>
    </source>
</evidence>
<dbReference type="KEGG" id="age:AA314_04616"/>
<sequence length="51" mass="5762">MRARPKNAQQFRPFVTTPGVLPVYLTVSATAKTPQLFWGFHPPPPPQWSTL</sequence>
<reference evidence="1 2" key="1">
    <citation type="submission" date="2015-05" db="EMBL/GenBank/DDBJ databases">
        <title>Genome assembly of Archangium gephyra DSM 2261.</title>
        <authorList>
            <person name="Sharma G."/>
            <person name="Subramanian S."/>
        </authorList>
    </citation>
    <scope>NUCLEOTIDE SEQUENCE [LARGE SCALE GENOMIC DNA]</scope>
    <source>
        <strain evidence="1 2">DSM 2261</strain>
    </source>
</reference>
<organism evidence="1 2">
    <name type="scientific">Archangium gephyra</name>
    <dbReference type="NCBI Taxonomy" id="48"/>
    <lineage>
        <taxon>Bacteria</taxon>
        <taxon>Pseudomonadati</taxon>
        <taxon>Myxococcota</taxon>
        <taxon>Myxococcia</taxon>
        <taxon>Myxococcales</taxon>
        <taxon>Cystobacterineae</taxon>
        <taxon>Archangiaceae</taxon>
        <taxon>Archangium</taxon>
    </lineage>
</organism>
<proteinExistence type="predicted"/>
<dbReference type="EMBL" id="CP011509">
    <property type="protein sequence ID" value="AKJ02990.1"/>
    <property type="molecule type" value="Genomic_DNA"/>
</dbReference>
<accession>A0AAC8Q8S8</accession>
<dbReference type="AlphaFoldDB" id="A0AAC8Q8S8"/>
<name>A0AAC8Q8S8_9BACT</name>